<keyword evidence="1" id="KW-0812">Transmembrane</keyword>
<dbReference type="EMBL" id="LOPU01000017">
    <property type="protein sequence ID" value="KTG10630.1"/>
    <property type="molecule type" value="Genomic_DNA"/>
</dbReference>
<organism evidence="2 3">
    <name type="scientific">Haloprofundus marisrubri</name>
    <dbReference type="NCBI Taxonomy" id="1514971"/>
    <lineage>
        <taxon>Archaea</taxon>
        <taxon>Methanobacteriati</taxon>
        <taxon>Methanobacteriota</taxon>
        <taxon>Stenosarchaea group</taxon>
        <taxon>Halobacteria</taxon>
        <taxon>Halobacteriales</taxon>
        <taxon>Haloferacaceae</taxon>
        <taxon>Haloprofundus</taxon>
    </lineage>
</organism>
<name>A0A0W1RB85_9EURY</name>
<feature type="transmembrane region" description="Helical" evidence="1">
    <location>
        <begin position="12"/>
        <end position="29"/>
    </location>
</feature>
<feature type="transmembrane region" description="Helical" evidence="1">
    <location>
        <begin position="94"/>
        <end position="112"/>
    </location>
</feature>
<feature type="transmembrane region" description="Helical" evidence="1">
    <location>
        <begin position="119"/>
        <end position="138"/>
    </location>
</feature>
<comment type="caution">
    <text evidence="2">The sequence shown here is derived from an EMBL/GenBank/DDBJ whole genome shotgun (WGS) entry which is preliminary data.</text>
</comment>
<dbReference type="RefSeq" id="WP_058580954.1">
    <property type="nucleotide sequence ID" value="NZ_LOPU01000017.1"/>
</dbReference>
<protein>
    <submittedName>
        <fullName evidence="2">Uncharacterized protein</fullName>
    </submittedName>
</protein>
<sequence length="169" mass="18108">MNLKEGPFPRIRLRNVFGGIVALILTPASFTHSPIVGITVVVFAGVFFVTSSKRIQTETMQRAVAGSGVGFCLVSLLFVSSLQNSVLSYLEEDPLFAGFAFVAFVLFCWIAYRGGEITVPQVGLSVLLGILMVLNGIVGAGSDIVRALLLSVGVVSVFCEIGYIKENRM</sequence>
<reference evidence="2 3" key="1">
    <citation type="submission" date="2015-12" db="EMBL/GenBank/DDBJ databases">
        <title>Haloprofundus marisrubri gen. nov., sp. nov., an extremely halophilic archaeon isolated from the Discovery deep brine-seawater interface in the Red Sea.</title>
        <authorList>
            <person name="Zhang G."/>
            <person name="Stingl U."/>
            <person name="Rashid M."/>
        </authorList>
    </citation>
    <scope>NUCLEOTIDE SEQUENCE [LARGE SCALE GENOMIC DNA]</scope>
    <source>
        <strain evidence="2 3">SB9</strain>
    </source>
</reference>
<evidence type="ECO:0000256" key="1">
    <source>
        <dbReference type="SAM" id="Phobius"/>
    </source>
</evidence>
<feature type="transmembrane region" description="Helical" evidence="1">
    <location>
        <begin position="63"/>
        <end position="82"/>
    </location>
</feature>
<accession>A0A0W1RB85</accession>
<evidence type="ECO:0000313" key="3">
    <source>
        <dbReference type="Proteomes" id="UP000054387"/>
    </source>
</evidence>
<keyword evidence="3" id="KW-1185">Reference proteome</keyword>
<dbReference type="AlphaFoldDB" id="A0A0W1RB85"/>
<evidence type="ECO:0000313" key="2">
    <source>
        <dbReference type="EMBL" id="KTG10630.1"/>
    </source>
</evidence>
<keyword evidence="1" id="KW-0472">Membrane</keyword>
<proteinExistence type="predicted"/>
<keyword evidence="1" id="KW-1133">Transmembrane helix</keyword>
<feature type="transmembrane region" description="Helical" evidence="1">
    <location>
        <begin position="35"/>
        <end position="51"/>
    </location>
</feature>
<feature type="transmembrane region" description="Helical" evidence="1">
    <location>
        <begin position="144"/>
        <end position="164"/>
    </location>
</feature>
<dbReference type="Proteomes" id="UP000054387">
    <property type="component" value="Unassembled WGS sequence"/>
</dbReference>
<gene>
    <name evidence="2" type="ORF">AUR64_08165</name>
</gene>